<name>A0A1U9V3B8_CUPNE</name>
<dbReference type="KEGG" id="cuh:BJN34_36770"/>
<dbReference type="EMBL" id="CP017759">
    <property type="protein sequence ID" value="AQV99430.1"/>
    <property type="molecule type" value="Genomic_DNA"/>
</dbReference>
<dbReference type="RefSeq" id="WP_078201818.1">
    <property type="nucleotide sequence ID" value="NZ_CP017759.1"/>
</dbReference>
<reference evidence="2" key="1">
    <citation type="submission" date="2017-02" db="EMBL/GenBank/DDBJ databases">
        <title>Complete genome sequence of Cupriavidus necator strain NH9, a 3-chlorobenzoate degrader.</title>
        <authorList>
            <person name="Moriuchi R."/>
            <person name="Dohra H."/>
            <person name="Ogawa N."/>
        </authorList>
    </citation>
    <scope>NUCLEOTIDE SEQUENCE [LARGE SCALE GENOMIC DNA]</scope>
    <source>
        <strain evidence="2">NH9</strain>
        <plasmid evidence="2">penh92</plasmid>
    </source>
</reference>
<evidence type="ECO:0000313" key="2">
    <source>
        <dbReference type="Proteomes" id="UP000189627"/>
    </source>
</evidence>
<accession>A0A1U9V3B8</accession>
<keyword evidence="1" id="KW-0614">Plasmid</keyword>
<dbReference type="OrthoDB" id="8964201at2"/>
<organism evidence="1 2">
    <name type="scientific">Cupriavidus necator</name>
    <name type="common">Alcaligenes eutrophus</name>
    <name type="synonym">Ralstonia eutropha</name>
    <dbReference type="NCBI Taxonomy" id="106590"/>
    <lineage>
        <taxon>Bacteria</taxon>
        <taxon>Pseudomonadati</taxon>
        <taxon>Pseudomonadota</taxon>
        <taxon>Betaproteobacteria</taxon>
        <taxon>Burkholderiales</taxon>
        <taxon>Burkholderiaceae</taxon>
        <taxon>Cupriavidus</taxon>
    </lineage>
</organism>
<dbReference type="Proteomes" id="UP000189627">
    <property type="component" value="Plasmid pENH92"/>
</dbReference>
<evidence type="ECO:0000313" key="1">
    <source>
        <dbReference type="EMBL" id="AQV99430.1"/>
    </source>
</evidence>
<geneLocation type="plasmid" evidence="2">
    <name>penh92</name>
</geneLocation>
<protein>
    <submittedName>
        <fullName evidence="1">Uncharacterized protein</fullName>
    </submittedName>
</protein>
<dbReference type="AlphaFoldDB" id="A0A1U9V3B8"/>
<sequence>MFDAAEASPITITPIETKGKYIFEVADDIRRQLRSVGFEPEWLNAANFMDDDNEALYGPKSSRQGPQFGARERLAVSVHRGWSEGWAVFVDRVGYTGDASNLVTTAQKLLVGKTLSERQAWGTVRAISKLFDIA</sequence>
<gene>
    <name evidence="1" type="ORF">BJN34_36770</name>
</gene>
<proteinExistence type="predicted"/>